<evidence type="ECO:0000313" key="3">
    <source>
        <dbReference type="EMBL" id="KAF0935064.1"/>
    </source>
</evidence>
<comment type="caution">
    <text evidence="3">The sequence shown here is derived from an EMBL/GenBank/DDBJ whole genome shotgun (WGS) entry which is preliminary data.</text>
</comment>
<sequence length="93" mass="10114">MAGFRSLQCAALLLAMTLLVSFSSAAAMTTERYYYSYSRKLLVAPVRTSPETASKARQQEMDVGGWRTAAPFRRPGASLGRHVPGSHANPSHN</sequence>
<dbReference type="OrthoDB" id="681692at2759"/>
<dbReference type="AlphaFoldDB" id="A0A6G1FDY7"/>
<name>A0A6G1FDY7_9ORYZ</name>
<dbReference type="EMBL" id="SPHZ02000001">
    <property type="protein sequence ID" value="KAF0935064.1"/>
    <property type="molecule type" value="Genomic_DNA"/>
</dbReference>
<feature type="chain" id="PRO_5026247296" evidence="2">
    <location>
        <begin position="28"/>
        <end position="93"/>
    </location>
</feature>
<evidence type="ECO:0000256" key="1">
    <source>
        <dbReference type="SAM" id="MobiDB-lite"/>
    </source>
</evidence>
<keyword evidence="2" id="KW-0732">Signal</keyword>
<evidence type="ECO:0000313" key="4">
    <source>
        <dbReference type="Proteomes" id="UP000479710"/>
    </source>
</evidence>
<gene>
    <name evidence="3" type="ORF">E2562_029997</name>
</gene>
<keyword evidence="4" id="KW-1185">Reference proteome</keyword>
<organism evidence="3 4">
    <name type="scientific">Oryza meyeriana var. granulata</name>
    <dbReference type="NCBI Taxonomy" id="110450"/>
    <lineage>
        <taxon>Eukaryota</taxon>
        <taxon>Viridiplantae</taxon>
        <taxon>Streptophyta</taxon>
        <taxon>Embryophyta</taxon>
        <taxon>Tracheophyta</taxon>
        <taxon>Spermatophyta</taxon>
        <taxon>Magnoliopsida</taxon>
        <taxon>Liliopsida</taxon>
        <taxon>Poales</taxon>
        <taxon>Poaceae</taxon>
        <taxon>BOP clade</taxon>
        <taxon>Oryzoideae</taxon>
        <taxon>Oryzeae</taxon>
        <taxon>Oryzinae</taxon>
        <taxon>Oryza</taxon>
        <taxon>Oryza meyeriana</taxon>
    </lineage>
</organism>
<dbReference type="Proteomes" id="UP000479710">
    <property type="component" value="Unassembled WGS sequence"/>
</dbReference>
<protein>
    <submittedName>
        <fullName evidence="3">Uncharacterized protein</fullName>
    </submittedName>
</protein>
<evidence type="ECO:0000256" key="2">
    <source>
        <dbReference type="SAM" id="SignalP"/>
    </source>
</evidence>
<feature type="signal peptide" evidence="2">
    <location>
        <begin position="1"/>
        <end position="27"/>
    </location>
</feature>
<feature type="region of interest" description="Disordered" evidence="1">
    <location>
        <begin position="73"/>
        <end position="93"/>
    </location>
</feature>
<proteinExistence type="predicted"/>
<reference evidence="3 4" key="1">
    <citation type="submission" date="2019-11" db="EMBL/GenBank/DDBJ databases">
        <title>Whole genome sequence of Oryza granulata.</title>
        <authorList>
            <person name="Li W."/>
        </authorList>
    </citation>
    <scope>NUCLEOTIDE SEQUENCE [LARGE SCALE GENOMIC DNA]</scope>
    <source>
        <strain evidence="4">cv. Menghai</strain>
        <tissue evidence="3">Leaf</tissue>
    </source>
</reference>
<accession>A0A6G1FDY7</accession>